<name>A0A2P2R223_RHIMU</name>
<organism evidence="1">
    <name type="scientific">Rhizophora mucronata</name>
    <name type="common">Asiatic mangrove</name>
    <dbReference type="NCBI Taxonomy" id="61149"/>
    <lineage>
        <taxon>Eukaryota</taxon>
        <taxon>Viridiplantae</taxon>
        <taxon>Streptophyta</taxon>
        <taxon>Embryophyta</taxon>
        <taxon>Tracheophyta</taxon>
        <taxon>Spermatophyta</taxon>
        <taxon>Magnoliopsida</taxon>
        <taxon>eudicotyledons</taxon>
        <taxon>Gunneridae</taxon>
        <taxon>Pentapetalae</taxon>
        <taxon>rosids</taxon>
        <taxon>fabids</taxon>
        <taxon>Malpighiales</taxon>
        <taxon>Rhizophoraceae</taxon>
        <taxon>Rhizophora</taxon>
    </lineage>
</organism>
<proteinExistence type="predicted"/>
<protein>
    <submittedName>
        <fullName evidence="1">Uncharacterized protein</fullName>
    </submittedName>
</protein>
<dbReference type="AlphaFoldDB" id="A0A2P2R223"/>
<dbReference type="EMBL" id="GGEC01092832">
    <property type="protein sequence ID" value="MBX73316.1"/>
    <property type="molecule type" value="Transcribed_RNA"/>
</dbReference>
<accession>A0A2P2R223</accession>
<reference evidence="1" key="1">
    <citation type="submission" date="2018-02" db="EMBL/GenBank/DDBJ databases">
        <title>Rhizophora mucronata_Transcriptome.</title>
        <authorList>
            <person name="Meera S.P."/>
            <person name="Sreeshan A."/>
            <person name="Augustine A."/>
        </authorList>
    </citation>
    <scope>NUCLEOTIDE SEQUENCE</scope>
    <source>
        <tissue evidence="1">Leaf</tissue>
    </source>
</reference>
<evidence type="ECO:0000313" key="1">
    <source>
        <dbReference type="EMBL" id="MBX73316.1"/>
    </source>
</evidence>
<sequence length="45" mass="5326">MTLQWATISSNAQQNKGKFTHWAHTKVRRLIMTFSHLQSRLVICR</sequence>